<accession>A0ACC1ILK0</accession>
<gene>
    <name evidence="1" type="ORF">LPJ66_003735</name>
</gene>
<proteinExistence type="predicted"/>
<sequence>MSEPPSDGQTEQGAFDDDARIKNMSSQHCFAASTVTAVDAAGIRVLLVPIGAARQDRLTRWTNAIARFSQVELSDLLAHVDNELLTASYGGSSGGEGALRFMFTTNVSEEHEYLEGLQTYRQVLGVIGLIDCEANEDIVAAQDEFMQMVSQLPTAVAYRCLAFDPQADQADDVSGVTVIPNGGESLSFYLQTLVSDFAGTMVSALSLMSRSIEDRANLQTPTEPSPAHSPSVVSSLDNDTASADGHFRHSGGNISMHETTEAAAHTIARRASQAASKEQRRESTTSLPTGRGRRGGELDRDIAVPPSPKTMSGEKRAQKPNDTSGAGRLKKLQGDLFLMSGRLAEAFSAYAASIEASRAVGDHLWHAVAVEGYCAALLLLCERPQERRLAAAFVSGIPDVIAPIDGSISPQSAGLGALLAQIGSLFAQVPALYERCYTFAPLLHAEACLRAALVLHATREALLHDDEAALASLVRLRNQVDSIKPEHVEFQTRDVVANTRNIPLRATINEWLQRGWASSFESLALTDQLEMSAETSALFRRIGYSRKAFFFLRQFLLLAIPVLLRTATAQRHVGAPAYSMSPRSRPSVSSRTDHTALSAFPDGFSAFNAVSSAAAAAASARNMAMHSPAGSPNPMRSSFDVPVFGDFLASPAREWFSKPRPSLHHAV</sequence>
<dbReference type="Proteomes" id="UP001150581">
    <property type="component" value="Unassembled WGS sequence"/>
</dbReference>
<comment type="caution">
    <text evidence="1">The sequence shown here is derived from an EMBL/GenBank/DDBJ whole genome shotgun (WGS) entry which is preliminary data.</text>
</comment>
<organism evidence="1 2">
    <name type="scientific">Kickxella alabastrina</name>
    <dbReference type="NCBI Taxonomy" id="61397"/>
    <lineage>
        <taxon>Eukaryota</taxon>
        <taxon>Fungi</taxon>
        <taxon>Fungi incertae sedis</taxon>
        <taxon>Zoopagomycota</taxon>
        <taxon>Kickxellomycotina</taxon>
        <taxon>Kickxellomycetes</taxon>
        <taxon>Kickxellales</taxon>
        <taxon>Kickxellaceae</taxon>
        <taxon>Kickxella</taxon>
    </lineage>
</organism>
<keyword evidence="2" id="KW-1185">Reference proteome</keyword>
<reference evidence="1" key="1">
    <citation type="submission" date="2022-07" db="EMBL/GenBank/DDBJ databases">
        <title>Phylogenomic reconstructions and comparative analyses of Kickxellomycotina fungi.</title>
        <authorList>
            <person name="Reynolds N.K."/>
            <person name="Stajich J.E."/>
            <person name="Barry K."/>
            <person name="Grigoriev I.V."/>
            <person name="Crous P."/>
            <person name="Smith M.E."/>
        </authorList>
    </citation>
    <scope>NUCLEOTIDE SEQUENCE</scope>
    <source>
        <strain evidence="1">Benny 63K</strain>
    </source>
</reference>
<protein>
    <submittedName>
        <fullName evidence="1">Uncharacterized protein</fullName>
    </submittedName>
</protein>
<evidence type="ECO:0000313" key="1">
    <source>
        <dbReference type="EMBL" id="KAJ1896859.1"/>
    </source>
</evidence>
<feature type="non-terminal residue" evidence="1">
    <location>
        <position position="667"/>
    </location>
</feature>
<evidence type="ECO:0000313" key="2">
    <source>
        <dbReference type="Proteomes" id="UP001150581"/>
    </source>
</evidence>
<name>A0ACC1ILK0_9FUNG</name>
<dbReference type="EMBL" id="JANBPG010000397">
    <property type="protein sequence ID" value="KAJ1896859.1"/>
    <property type="molecule type" value="Genomic_DNA"/>
</dbReference>